<dbReference type="EMBL" id="CM041549">
    <property type="protein sequence ID" value="KAI3357827.1"/>
    <property type="molecule type" value="Genomic_DNA"/>
</dbReference>
<comment type="caution">
    <text evidence="1">The sequence shown here is derived from an EMBL/GenBank/DDBJ whole genome shotgun (WGS) entry which is preliminary data.</text>
</comment>
<feature type="non-terminal residue" evidence="1">
    <location>
        <position position="88"/>
    </location>
</feature>
<dbReference type="Proteomes" id="UP000831701">
    <property type="component" value="Chromosome 19"/>
</dbReference>
<evidence type="ECO:0000313" key="1">
    <source>
        <dbReference type="EMBL" id="KAI3357827.1"/>
    </source>
</evidence>
<reference evidence="1" key="1">
    <citation type="submission" date="2022-04" db="EMBL/GenBank/DDBJ databases">
        <title>Jade perch genome.</title>
        <authorList>
            <person name="Chao B."/>
        </authorList>
    </citation>
    <scope>NUCLEOTIDE SEQUENCE</scope>
    <source>
        <strain evidence="1">CB-2022</strain>
    </source>
</reference>
<proteinExistence type="predicted"/>
<keyword evidence="2" id="KW-1185">Reference proteome</keyword>
<sequence length="88" mass="9543">MSHREEALGKTQDTLERLCLSAGLGTPLGSPGIAGGSVWDPDRWFGPHGTEAGRRAGSWVRHVVFSQVSVRQSTAQFLISREDPQPQS</sequence>
<evidence type="ECO:0000313" key="2">
    <source>
        <dbReference type="Proteomes" id="UP000831701"/>
    </source>
</evidence>
<name>A0ACB8VQD1_9TELE</name>
<protein>
    <submittedName>
        <fullName evidence="1">Uncharacterized protein</fullName>
    </submittedName>
</protein>
<accession>A0ACB8VQD1</accession>
<gene>
    <name evidence="1" type="ORF">L3Q82_016219</name>
</gene>
<organism evidence="1 2">
    <name type="scientific">Scortum barcoo</name>
    <name type="common">barcoo grunter</name>
    <dbReference type="NCBI Taxonomy" id="214431"/>
    <lineage>
        <taxon>Eukaryota</taxon>
        <taxon>Metazoa</taxon>
        <taxon>Chordata</taxon>
        <taxon>Craniata</taxon>
        <taxon>Vertebrata</taxon>
        <taxon>Euteleostomi</taxon>
        <taxon>Actinopterygii</taxon>
        <taxon>Neopterygii</taxon>
        <taxon>Teleostei</taxon>
        <taxon>Neoteleostei</taxon>
        <taxon>Acanthomorphata</taxon>
        <taxon>Eupercaria</taxon>
        <taxon>Centrarchiformes</taxon>
        <taxon>Terapontoidei</taxon>
        <taxon>Terapontidae</taxon>
        <taxon>Scortum</taxon>
    </lineage>
</organism>